<organism evidence="11">
    <name type="scientific">Aerophobetes bacterium</name>
    <dbReference type="NCBI Taxonomy" id="2030807"/>
    <lineage>
        <taxon>Bacteria</taxon>
        <taxon>Candidatus Aerophobota</taxon>
    </lineage>
</organism>
<dbReference type="NCBIfam" id="TIGR01327">
    <property type="entry name" value="PGDH"/>
    <property type="match status" value="1"/>
</dbReference>
<comment type="similarity">
    <text evidence="3 9">Belongs to the D-isomer specific 2-hydroxyacid dehydrogenase family.</text>
</comment>
<comment type="pathway">
    <text evidence="2 9">Amino-acid biosynthesis; L-serine biosynthesis; L-serine from 3-phospho-D-glycerate: step 1/3.</text>
</comment>
<evidence type="ECO:0000313" key="11">
    <source>
        <dbReference type="EMBL" id="HHF98108.1"/>
    </source>
</evidence>
<dbReference type="InterPro" id="IPR006236">
    <property type="entry name" value="PGDH"/>
</dbReference>
<keyword evidence="5 9" id="KW-0560">Oxidoreductase</keyword>
<dbReference type="SUPFAM" id="SSF143548">
    <property type="entry name" value="Serine metabolism enzymes domain"/>
    <property type="match status" value="1"/>
</dbReference>
<dbReference type="GO" id="GO:0006564">
    <property type="term" value="P:L-serine biosynthetic process"/>
    <property type="evidence" value="ECO:0007669"/>
    <property type="project" value="UniProtKB-UniRule"/>
</dbReference>
<dbReference type="Gene3D" id="3.30.70.260">
    <property type="match status" value="1"/>
</dbReference>
<dbReference type="InterPro" id="IPR002912">
    <property type="entry name" value="ACT_dom"/>
</dbReference>
<dbReference type="InterPro" id="IPR045865">
    <property type="entry name" value="ACT-like_dom_sf"/>
</dbReference>
<comment type="catalytic activity">
    <reaction evidence="7">
        <text>(R)-2-hydroxyglutarate + NAD(+) = 2-oxoglutarate + NADH + H(+)</text>
        <dbReference type="Rhea" id="RHEA:49612"/>
        <dbReference type="ChEBI" id="CHEBI:15378"/>
        <dbReference type="ChEBI" id="CHEBI:15801"/>
        <dbReference type="ChEBI" id="CHEBI:16810"/>
        <dbReference type="ChEBI" id="CHEBI:57540"/>
        <dbReference type="ChEBI" id="CHEBI:57945"/>
        <dbReference type="EC" id="1.1.1.399"/>
    </reaction>
</comment>
<dbReference type="Gene3D" id="3.30.1330.90">
    <property type="entry name" value="D-3-phosphoglycerate dehydrogenase, domain 3"/>
    <property type="match status" value="1"/>
</dbReference>
<evidence type="ECO:0000256" key="6">
    <source>
        <dbReference type="ARBA" id="ARBA00023027"/>
    </source>
</evidence>
<dbReference type="Pfam" id="PF00389">
    <property type="entry name" value="2-Hacid_dh"/>
    <property type="match status" value="1"/>
</dbReference>
<dbReference type="Pfam" id="PF02826">
    <property type="entry name" value="2-Hacid_dh_C"/>
    <property type="match status" value="1"/>
</dbReference>
<dbReference type="FunFam" id="3.30.1330.90:FF:000003">
    <property type="entry name" value="D-3-phosphoglycerate dehydrogenase"/>
    <property type="match status" value="1"/>
</dbReference>
<dbReference type="EC" id="1.1.1.95" evidence="9"/>
<dbReference type="PROSITE" id="PS00671">
    <property type="entry name" value="D_2_HYDROXYACID_DH_3"/>
    <property type="match status" value="1"/>
</dbReference>
<dbReference type="EMBL" id="DRTT01000038">
    <property type="protein sequence ID" value="HHF98108.1"/>
    <property type="molecule type" value="Genomic_DNA"/>
</dbReference>
<dbReference type="PANTHER" id="PTHR42938">
    <property type="entry name" value="FORMATE DEHYDROGENASE 1"/>
    <property type="match status" value="1"/>
</dbReference>
<dbReference type="SUPFAM" id="SSF51735">
    <property type="entry name" value="NAD(P)-binding Rossmann-fold domains"/>
    <property type="match status" value="1"/>
</dbReference>
<evidence type="ECO:0000256" key="5">
    <source>
        <dbReference type="ARBA" id="ARBA00023002"/>
    </source>
</evidence>
<evidence type="ECO:0000256" key="1">
    <source>
        <dbReference type="ARBA" id="ARBA00003800"/>
    </source>
</evidence>
<dbReference type="SUPFAM" id="SSF52283">
    <property type="entry name" value="Formate/glycerate dehydrogenase catalytic domain-like"/>
    <property type="match status" value="1"/>
</dbReference>
<evidence type="ECO:0000259" key="10">
    <source>
        <dbReference type="PROSITE" id="PS51671"/>
    </source>
</evidence>
<dbReference type="PROSITE" id="PS00065">
    <property type="entry name" value="D_2_HYDROXYACID_DH_1"/>
    <property type="match status" value="1"/>
</dbReference>
<dbReference type="Gene3D" id="3.40.50.720">
    <property type="entry name" value="NAD(P)-binding Rossmann-like Domain"/>
    <property type="match status" value="2"/>
</dbReference>
<evidence type="ECO:0000256" key="3">
    <source>
        <dbReference type="ARBA" id="ARBA00005854"/>
    </source>
</evidence>
<gene>
    <name evidence="11" type="ORF">ENL39_01290</name>
</gene>
<dbReference type="InterPro" id="IPR029753">
    <property type="entry name" value="D-isomer_DH_CS"/>
</dbReference>
<dbReference type="InterPro" id="IPR029009">
    <property type="entry name" value="ASB_dom_sf"/>
</dbReference>
<comment type="catalytic activity">
    <reaction evidence="8 9">
        <text>(2R)-3-phosphoglycerate + NAD(+) = 3-phosphooxypyruvate + NADH + H(+)</text>
        <dbReference type="Rhea" id="RHEA:12641"/>
        <dbReference type="ChEBI" id="CHEBI:15378"/>
        <dbReference type="ChEBI" id="CHEBI:18110"/>
        <dbReference type="ChEBI" id="CHEBI:57540"/>
        <dbReference type="ChEBI" id="CHEBI:57945"/>
        <dbReference type="ChEBI" id="CHEBI:58272"/>
        <dbReference type="EC" id="1.1.1.95"/>
    </reaction>
</comment>
<evidence type="ECO:0000256" key="8">
    <source>
        <dbReference type="ARBA" id="ARBA00048731"/>
    </source>
</evidence>
<evidence type="ECO:0000256" key="4">
    <source>
        <dbReference type="ARBA" id="ARBA00021582"/>
    </source>
</evidence>
<sequence>MKVLVTDPLAEDGIRKLKEEGFEVTERNGLKEGELAEIIKDYIALIIRSGTKVTREVIDAASNLKVIGRAGTGVDNIDIEAATRKGIIVMNTPEANTISAAEHTISLILSLSRNIPQANVSLKKGIWDRKKFMGTEVYGKVLGIIGLGRIGSEVAKRARCLGMKVFAYDPFITREKAEEIGVTLCDFEKLLASCDYLTVHTPLTERTRGLIGEREFSLMKDGVRIINCARGGIIDEDALYRAIKSGKVRGAALDVFEKGKPFGSPLLEMDCVIVTPHLGASTEEAQKRVAVEIASQVADAIKRGNVRNAVNIMAIPPHLARKIGGYLSLTEKMGSFSAQLLKGNLREVEVIYRGEIAEYEVKPLTVALIKGLLGFVLKADVNYVNAPLLAKERGIKVSEVKTTDRREYASLIELKVKGDTEEIKIEGTVLEKRIPYIVKVNSCSLEFVPEGYLLVCVNVDKPGAVGKISTLLGNYGINIAGLRMGRSAPGEENISVYTLDTSPSSEVLKALCSIEEVLEARPVYL</sequence>
<keyword evidence="9" id="KW-0028">Amino-acid biosynthesis</keyword>
<dbReference type="Proteomes" id="UP000886070">
    <property type="component" value="Unassembled WGS sequence"/>
</dbReference>
<dbReference type="Pfam" id="PF01842">
    <property type="entry name" value="ACT"/>
    <property type="match status" value="1"/>
</dbReference>
<evidence type="ECO:0000256" key="9">
    <source>
        <dbReference type="RuleBase" id="RU363003"/>
    </source>
</evidence>
<feature type="domain" description="ACT" evidence="10">
    <location>
        <begin position="453"/>
        <end position="525"/>
    </location>
</feature>
<dbReference type="CDD" id="cd04902">
    <property type="entry name" value="ACT_3PGDH-xct"/>
    <property type="match status" value="1"/>
</dbReference>
<dbReference type="CDD" id="cd12173">
    <property type="entry name" value="PGDH_4"/>
    <property type="match status" value="1"/>
</dbReference>
<dbReference type="AlphaFoldDB" id="A0A7V5HY69"/>
<name>A0A7V5HY69_UNCAE</name>
<dbReference type="PANTHER" id="PTHR42938:SF47">
    <property type="entry name" value="HYDROXYPYRUVATE REDUCTASE"/>
    <property type="match status" value="1"/>
</dbReference>
<dbReference type="GO" id="GO:0004617">
    <property type="term" value="F:phosphoglycerate dehydrogenase activity"/>
    <property type="evidence" value="ECO:0007669"/>
    <property type="project" value="UniProtKB-UniRule"/>
</dbReference>
<comment type="function">
    <text evidence="1">Catalyzes the reversible oxidation of 3-phospho-D-glycerate to 3-phosphonooxypyruvate, the first step of the phosphorylated L-serine biosynthesis pathway. Also catalyzes the reversible oxidation of 2-hydroxyglutarate to 2-oxoglutarate.</text>
</comment>
<dbReference type="PROSITE" id="PS51671">
    <property type="entry name" value="ACT"/>
    <property type="match status" value="1"/>
</dbReference>
<dbReference type="InterPro" id="IPR006140">
    <property type="entry name" value="D-isomer_DH_NAD-bd"/>
</dbReference>
<dbReference type="FunFam" id="3.40.50.720:FF:000021">
    <property type="entry name" value="D-3-phosphoglycerate dehydrogenase"/>
    <property type="match status" value="1"/>
</dbReference>
<evidence type="ECO:0000256" key="7">
    <source>
        <dbReference type="ARBA" id="ARBA00048126"/>
    </source>
</evidence>
<keyword evidence="9" id="KW-0718">Serine biosynthesis</keyword>
<comment type="caution">
    <text evidence="11">The sequence shown here is derived from an EMBL/GenBank/DDBJ whole genome shotgun (WGS) entry which is preliminary data.</text>
</comment>
<accession>A0A7V5HY69</accession>
<dbReference type="InterPro" id="IPR029752">
    <property type="entry name" value="D-isomer_DH_CS1"/>
</dbReference>
<keyword evidence="6 9" id="KW-0520">NAD</keyword>
<dbReference type="InterPro" id="IPR006139">
    <property type="entry name" value="D-isomer_2_OHA_DH_cat_dom"/>
</dbReference>
<dbReference type="SUPFAM" id="SSF55021">
    <property type="entry name" value="ACT-like"/>
    <property type="match status" value="1"/>
</dbReference>
<evidence type="ECO:0000256" key="2">
    <source>
        <dbReference type="ARBA" id="ARBA00005216"/>
    </source>
</evidence>
<protein>
    <recommendedName>
        <fullName evidence="4 9">D-3-phosphoglycerate dehydrogenase</fullName>
        <ecNumber evidence="9">1.1.1.95</ecNumber>
    </recommendedName>
</protein>
<dbReference type="InterPro" id="IPR045626">
    <property type="entry name" value="PGDH_ASB_dom"/>
</dbReference>
<dbReference type="UniPathway" id="UPA00135">
    <property type="reaction ID" value="UER00196"/>
</dbReference>
<proteinExistence type="inferred from homology"/>
<reference evidence="11" key="1">
    <citation type="journal article" date="2020" name="mSystems">
        <title>Genome- and Community-Level Interaction Insights into Carbon Utilization and Element Cycling Functions of Hydrothermarchaeota in Hydrothermal Sediment.</title>
        <authorList>
            <person name="Zhou Z."/>
            <person name="Liu Y."/>
            <person name="Xu W."/>
            <person name="Pan J."/>
            <person name="Luo Z.H."/>
            <person name="Li M."/>
        </authorList>
    </citation>
    <scope>NUCLEOTIDE SEQUENCE [LARGE SCALE GENOMIC DNA]</scope>
    <source>
        <strain evidence="11">HyVt-92</strain>
    </source>
</reference>
<dbReference type="GO" id="GO:0051287">
    <property type="term" value="F:NAD binding"/>
    <property type="evidence" value="ECO:0007669"/>
    <property type="project" value="UniProtKB-UniRule"/>
</dbReference>
<dbReference type="InterPro" id="IPR036291">
    <property type="entry name" value="NAD(P)-bd_dom_sf"/>
</dbReference>
<dbReference type="Pfam" id="PF19304">
    <property type="entry name" value="PGDH_inter"/>
    <property type="match status" value="1"/>
</dbReference>